<dbReference type="PANTHER" id="PTHR37517:SF3">
    <property type="entry name" value="TRANSMEMBRANE PROTEIN"/>
    <property type="match status" value="1"/>
</dbReference>
<evidence type="ECO:0000313" key="2">
    <source>
        <dbReference type="EMBL" id="KAK5584795.1"/>
    </source>
</evidence>
<comment type="caution">
    <text evidence="2">The sequence shown here is derived from an EMBL/GenBank/DDBJ whole genome shotgun (WGS) entry which is preliminary data.</text>
</comment>
<keyword evidence="1" id="KW-0472">Membrane</keyword>
<gene>
    <name evidence="2" type="ORF">RB653_006412</name>
</gene>
<keyword evidence="1" id="KW-1133">Transmembrane helix</keyword>
<accession>A0AAN7Z586</accession>
<name>A0AAN7Z586_9MYCE</name>
<evidence type="ECO:0000313" key="3">
    <source>
        <dbReference type="Proteomes" id="UP001344447"/>
    </source>
</evidence>
<dbReference type="AlphaFoldDB" id="A0AAN7Z586"/>
<sequence length="111" mass="12900">MNYSHTDIENQNGAELKQIKRVEESRNQYILRENIDYSHDCPYSIAFVILGVFFWLPFLFNIVYIRSPNTHARRIAIASVILASIYFSALFVGLVILGTTVAYYQDSNWML</sequence>
<protein>
    <recommendedName>
        <fullName evidence="4">Transmembrane protein</fullName>
    </recommendedName>
</protein>
<evidence type="ECO:0008006" key="4">
    <source>
        <dbReference type="Google" id="ProtNLM"/>
    </source>
</evidence>
<dbReference type="EMBL" id="JAVFKY010000001">
    <property type="protein sequence ID" value="KAK5584795.1"/>
    <property type="molecule type" value="Genomic_DNA"/>
</dbReference>
<feature type="transmembrane region" description="Helical" evidence="1">
    <location>
        <begin position="76"/>
        <end position="104"/>
    </location>
</feature>
<keyword evidence="1" id="KW-0812">Transmembrane</keyword>
<reference evidence="2 3" key="1">
    <citation type="submission" date="2023-11" db="EMBL/GenBank/DDBJ databases">
        <title>Dfirmibasis_genome.</title>
        <authorList>
            <person name="Edelbroek B."/>
            <person name="Kjellin J."/>
            <person name="Jerlstrom-Hultqvist J."/>
            <person name="Soderbom F."/>
        </authorList>
    </citation>
    <scope>NUCLEOTIDE SEQUENCE [LARGE SCALE GENOMIC DNA]</scope>
    <source>
        <strain evidence="2 3">TNS-C-14</strain>
    </source>
</reference>
<evidence type="ECO:0000256" key="1">
    <source>
        <dbReference type="SAM" id="Phobius"/>
    </source>
</evidence>
<keyword evidence="3" id="KW-1185">Reference proteome</keyword>
<proteinExistence type="predicted"/>
<feature type="transmembrane region" description="Helical" evidence="1">
    <location>
        <begin position="43"/>
        <end position="64"/>
    </location>
</feature>
<organism evidence="2 3">
    <name type="scientific">Dictyostelium firmibasis</name>
    <dbReference type="NCBI Taxonomy" id="79012"/>
    <lineage>
        <taxon>Eukaryota</taxon>
        <taxon>Amoebozoa</taxon>
        <taxon>Evosea</taxon>
        <taxon>Eumycetozoa</taxon>
        <taxon>Dictyostelia</taxon>
        <taxon>Dictyosteliales</taxon>
        <taxon>Dictyosteliaceae</taxon>
        <taxon>Dictyostelium</taxon>
    </lineage>
</organism>
<dbReference type="Proteomes" id="UP001344447">
    <property type="component" value="Unassembled WGS sequence"/>
</dbReference>
<dbReference type="PANTHER" id="PTHR37517">
    <property type="entry name" value="TRANSMEMBRANE PROTEIN"/>
    <property type="match status" value="1"/>
</dbReference>